<organism evidence="1 2">
    <name type="scientific">Cerasibacillus quisquiliarum</name>
    <dbReference type="NCBI Taxonomy" id="227865"/>
    <lineage>
        <taxon>Bacteria</taxon>
        <taxon>Bacillati</taxon>
        <taxon>Bacillota</taxon>
        <taxon>Bacilli</taxon>
        <taxon>Bacillales</taxon>
        <taxon>Bacillaceae</taxon>
        <taxon>Cerasibacillus</taxon>
    </lineage>
</organism>
<name>A0A511UXV2_9BACI</name>
<comment type="caution">
    <text evidence="1">The sequence shown here is derived from an EMBL/GenBank/DDBJ whole genome shotgun (WGS) entry which is preliminary data.</text>
</comment>
<accession>A0A511UXV2</accession>
<evidence type="ECO:0000313" key="2">
    <source>
        <dbReference type="Proteomes" id="UP000321491"/>
    </source>
</evidence>
<reference evidence="1 2" key="1">
    <citation type="submission" date="2019-07" db="EMBL/GenBank/DDBJ databases">
        <title>Whole genome shotgun sequence of Cerasibacillus quisquiliarum NBRC 102429.</title>
        <authorList>
            <person name="Hosoyama A."/>
            <person name="Uohara A."/>
            <person name="Ohji S."/>
            <person name="Ichikawa N."/>
        </authorList>
    </citation>
    <scope>NUCLEOTIDE SEQUENCE [LARGE SCALE GENOMIC DNA]</scope>
    <source>
        <strain evidence="1 2">NBRC 102429</strain>
    </source>
</reference>
<protein>
    <submittedName>
        <fullName evidence="1">Uncharacterized protein</fullName>
    </submittedName>
</protein>
<proteinExistence type="predicted"/>
<gene>
    <name evidence="1" type="ORF">CQU01_05110</name>
</gene>
<dbReference type="Proteomes" id="UP000321491">
    <property type="component" value="Unassembled WGS sequence"/>
</dbReference>
<dbReference type="EMBL" id="BJXW01000007">
    <property type="protein sequence ID" value="GEN30273.1"/>
    <property type="molecule type" value="Genomic_DNA"/>
</dbReference>
<evidence type="ECO:0000313" key="1">
    <source>
        <dbReference type="EMBL" id="GEN30273.1"/>
    </source>
</evidence>
<dbReference type="RefSeq" id="WP_146935370.1">
    <property type="nucleotide sequence ID" value="NZ_BJXW01000007.1"/>
</dbReference>
<dbReference type="OrthoDB" id="2706982at2"/>
<keyword evidence="2" id="KW-1185">Reference proteome</keyword>
<dbReference type="AlphaFoldDB" id="A0A511UXV2"/>
<sequence>MDFSKHFLPGDIKHATNEFECAKDLLKLSICYIEKGDIEIARNRVYDALRSIEELLKMNREKLKEDELRRFIEANGIKVVRMMLYGK</sequence>